<keyword evidence="2" id="KW-1185">Reference proteome</keyword>
<accession>A0A9P0MBI0</accession>
<name>A0A9P0MBI0_ACAOB</name>
<proteinExistence type="predicted"/>
<dbReference type="OrthoDB" id="419333at2759"/>
<dbReference type="EMBL" id="CAKOFQ010007936">
    <property type="protein sequence ID" value="CAH2009985.1"/>
    <property type="molecule type" value="Genomic_DNA"/>
</dbReference>
<comment type="caution">
    <text evidence="1">The sequence shown here is derived from an EMBL/GenBank/DDBJ whole genome shotgun (WGS) entry which is preliminary data.</text>
</comment>
<reference evidence="1" key="1">
    <citation type="submission" date="2022-03" db="EMBL/GenBank/DDBJ databases">
        <authorList>
            <person name="Sayadi A."/>
        </authorList>
    </citation>
    <scope>NUCLEOTIDE SEQUENCE</scope>
</reference>
<evidence type="ECO:0000313" key="2">
    <source>
        <dbReference type="Proteomes" id="UP001152888"/>
    </source>
</evidence>
<sequence>MTVFVGATGRMPFSAFLAYFSAVGVTDLVPLSEKSLKTLKHIFIIRWNWLYWGLLTSELLDSDI</sequence>
<dbReference type="Proteomes" id="UP001152888">
    <property type="component" value="Unassembled WGS sequence"/>
</dbReference>
<gene>
    <name evidence="1" type="ORF">ACAOBT_LOCUS31241</name>
</gene>
<evidence type="ECO:0000313" key="1">
    <source>
        <dbReference type="EMBL" id="CAH2009985.1"/>
    </source>
</evidence>
<dbReference type="AlphaFoldDB" id="A0A9P0MBI0"/>
<organism evidence="1 2">
    <name type="scientific">Acanthoscelides obtectus</name>
    <name type="common">Bean weevil</name>
    <name type="synonym">Bruchus obtectus</name>
    <dbReference type="NCBI Taxonomy" id="200917"/>
    <lineage>
        <taxon>Eukaryota</taxon>
        <taxon>Metazoa</taxon>
        <taxon>Ecdysozoa</taxon>
        <taxon>Arthropoda</taxon>
        <taxon>Hexapoda</taxon>
        <taxon>Insecta</taxon>
        <taxon>Pterygota</taxon>
        <taxon>Neoptera</taxon>
        <taxon>Endopterygota</taxon>
        <taxon>Coleoptera</taxon>
        <taxon>Polyphaga</taxon>
        <taxon>Cucujiformia</taxon>
        <taxon>Chrysomeloidea</taxon>
        <taxon>Chrysomelidae</taxon>
        <taxon>Bruchinae</taxon>
        <taxon>Bruchini</taxon>
        <taxon>Acanthoscelides</taxon>
    </lineage>
</organism>
<protein>
    <submittedName>
        <fullName evidence="1">Uncharacterized protein</fullName>
    </submittedName>
</protein>